<dbReference type="EMBL" id="JACSNV010000014">
    <property type="protein sequence ID" value="MBM6878491.1"/>
    <property type="molecule type" value="Genomic_DNA"/>
</dbReference>
<protein>
    <recommendedName>
        <fullName evidence="3">DUF4007 domain-containing protein</fullName>
    </recommendedName>
</protein>
<keyword evidence="2" id="KW-1185">Reference proteome</keyword>
<evidence type="ECO:0000313" key="2">
    <source>
        <dbReference type="Proteomes" id="UP000729290"/>
    </source>
</evidence>
<accession>A0ABS2GAN2</accession>
<evidence type="ECO:0000313" key="1">
    <source>
        <dbReference type="EMBL" id="MBM6878491.1"/>
    </source>
</evidence>
<proteinExistence type="predicted"/>
<comment type="caution">
    <text evidence="1">The sequence shown here is derived from an EMBL/GenBank/DDBJ whole genome shotgun (WGS) entry which is preliminary data.</text>
</comment>
<evidence type="ECO:0008006" key="3">
    <source>
        <dbReference type="Google" id="ProtNLM"/>
    </source>
</evidence>
<name>A0ABS2GAN2_9FIRM</name>
<organism evidence="1 2">
    <name type="scientific">Anaerotignum lactatifermentans</name>
    <dbReference type="NCBI Taxonomy" id="160404"/>
    <lineage>
        <taxon>Bacteria</taxon>
        <taxon>Bacillati</taxon>
        <taxon>Bacillota</taxon>
        <taxon>Clostridia</taxon>
        <taxon>Lachnospirales</taxon>
        <taxon>Anaerotignaceae</taxon>
        <taxon>Anaerotignum</taxon>
    </lineage>
</organism>
<dbReference type="RefSeq" id="WP_205134185.1">
    <property type="nucleotide sequence ID" value="NZ_JACSNT010000014.1"/>
</dbReference>
<sequence>MFKTNPDGMRMEPTPERVLSVCRLIAQKSMTHEELRRAMTLGQNGDKEVDQINKSIAVALEELNIVKTKDNQLELAVDSQVIASPVNFRRYIGNTVLLKKDTTFHLFTKWIISKNEDIFPLKTWETMAKICGSEVPELSSMSENAALGWRFWASFLGFGYLSGTMIIPNMKIRIEDVLATTFADKFNYDEAIRATDFITWISTKMPEVDMSGKLPLAFSAGLRTLHELGLIKLETWRDSNRIFLYSVDGDPINDFSHITVRKEVAK</sequence>
<gene>
    <name evidence="1" type="ORF">H9X83_10045</name>
</gene>
<reference evidence="1 2" key="1">
    <citation type="journal article" date="2021" name="Sci. Rep.">
        <title>The distribution of antibiotic resistance genes in chicken gut microbiota commensals.</title>
        <authorList>
            <person name="Juricova H."/>
            <person name="Matiasovicova J."/>
            <person name="Kubasova T."/>
            <person name="Cejkova D."/>
            <person name="Rychlik I."/>
        </authorList>
    </citation>
    <scope>NUCLEOTIDE SEQUENCE [LARGE SCALE GENOMIC DNA]</scope>
    <source>
        <strain evidence="1 2">An431b</strain>
    </source>
</reference>
<dbReference type="Proteomes" id="UP000729290">
    <property type="component" value="Unassembled WGS sequence"/>
</dbReference>